<dbReference type="NCBIfam" id="TIGR02595">
    <property type="entry name" value="PEP_CTERM"/>
    <property type="match status" value="1"/>
</dbReference>
<keyword evidence="1" id="KW-0732">Signal</keyword>
<dbReference type="eggNOG" id="COG5563">
    <property type="taxonomic scope" value="Bacteria"/>
</dbReference>
<evidence type="ECO:0000256" key="1">
    <source>
        <dbReference type="SAM" id="SignalP"/>
    </source>
</evidence>
<dbReference type="InterPro" id="IPR013424">
    <property type="entry name" value="Ice-binding_C"/>
</dbReference>
<dbReference type="InterPro" id="IPR014262">
    <property type="entry name" value="HAF_rpt"/>
</dbReference>
<dbReference type="NCBIfam" id="TIGR02913">
    <property type="entry name" value="HAF_rpt"/>
    <property type="match status" value="1"/>
</dbReference>
<proteinExistence type="predicted"/>
<organism evidence="2 3">
    <name type="scientific">Methylovorus glucosotrophus (strain SIP3-4)</name>
    <dbReference type="NCBI Taxonomy" id="582744"/>
    <lineage>
        <taxon>Bacteria</taxon>
        <taxon>Pseudomonadati</taxon>
        <taxon>Pseudomonadota</taxon>
        <taxon>Betaproteobacteria</taxon>
        <taxon>Nitrosomonadales</taxon>
        <taxon>Methylophilaceae</taxon>
        <taxon>Methylovorus</taxon>
    </lineage>
</organism>
<reference evidence="3" key="1">
    <citation type="submission" date="2009-07" db="EMBL/GenBank/DDBJ databases">
        <title>Complete sequence of chromosome of Methylovorus sp. SIP3-4.</title>
        <authorList>
            <person name="Lucas S."/>
            <person name="Copeland A."/>
            <person name="Lapidus A."/>
            <person name="Glavina del Rio T."/>
            <person name="Tice H."/>
            <person name="Bruce D."/>
            <person name="Goodwin L."/>
            <person name="Pitluck S."/>
            <person name="Clum A."/>
            <person name="Larimer F."/>
            <person name="Land M."/>
            <person name="Hauser L."/>
            <person name="Kyrpides N."/>
            <person name="Mikhailova N."/>
            <person name="Kayluzhnaya M."/>
            <person name="Chistoserdova L."/>
        </authorList>
    </citation>
    <scope>NUCLEOTIDE SEQUENCE [LARGE SCALE GENOMIC DNA]</scope>
    <source>
        <strain evidence="3">SIP3-4</strain>
    </source>
</reference>
<keyword evidence="3" id="KW-1185">Reference proteome</keyword>
<evidence type="ECO:0000313" key="2">
    <source>
        <dbReference type="EMBL" id="ACT51429.1"/>
    </source>
</evidence>
<dbReference type="KEGG" id="mei:Msip34_2187"/>
<evidence type="ECO:0000313" key="3">
    <source>
        <dbReference type="Proteomes" id="UP000002743"/>
    </source>
</evidence>
<dbReference type="AlphaFoldDB" id="C6X7G4"/>
<dbReference type="EMBL" id="CP001674">
    <property type="protein sequence ID" value="ACT51429.1"/>
    <property type="molecule type" value="Genomic_DNA"/>
</dbReference>
<dbReference type="STRING" id="582744.Msip34_2187"/>
<reference evidence="2 3" key="2">
    <citation type="journal article" date="2011" name="J. Bacteriol.">
        <title>Genomes of three methylotrophs from a single niche uncover genetic and metabolic divergence of Methylophilaceae.</title>
        <authorList>
            <person name="Lapidus A."/>
            <person name="Clum A."/>
            <person name="Labutti K."/>
            <person name="Kaluzhnaya M.G."/>
            <person name="Lim S."/>
            <person name="Beck D.A."/>
            <person name="Glavina Del Rio T."/>
            <person name="Nolan M."/>
            <person name="Mavromatis K."/>
            <person name="Huntemann M."/>
            <person name="Lucas S."/>
            <person name="Lidstrom M.E."/>
            <person name="Ivanova N."/>
            <person name="Chistoserdova L."/>
        </authorList>
    </citation>
    <scope>NUCLEOTIDE SEQUENCE [LARGE SCALE GENOMIC DNA]</scope>
    <source>
        <strain evidence="2 3">SIP3-4</strain>
    </source>
</reference>
<feature type="signal peptide" evidence="1">
    <location>
        <begin position="1"/>
        <end position="23"/>
    </location>
</feature>
<dbReference type="InterPro" id="IPR022562">
    <property type="entry name" value="DUF3466"/>
</dbReference>
<dbReference type="HOGENOM" id="CLU_771084_0_0_4"/>
<dbReference type="OrthoDB" id="8565104at2"/>
<gene>
    <name evidence="2" type="ordered locus">Msip34_2187</name>
</gene>
<protein>
    <submittedName>
        <fullName evidence="2">Extracellular repeat protein, HAF family</fullName>
    </submittedName>
</protein>
<accession>C6X7G4</accession>
<dbReference type="Proteomes" id="UP000002743">
    <property type="component" value="Chromosome"/>
</dbReference>
<sequence precursor="true">MKLLCGVVLSILYFLGSLGNAHAAITYNLTVITASGDPGPSINDSGQIAIGDRIRSASGTWTTLQVAGGTEEDPGVAAAWAINNLGQVGGMSSLGYQMPSAWQSNGTPIALGEPISARGDAAITDINNNGQMVGFANDNGNGTSLFYGLSIGSFTDYGYSAAYGLNDLGVAVGSAITHADIPANQAVMWTTAGMTLLDTRVTTDENNEIVDYGHSTAYDINNLGQIIGWAEYENGVRATLWENGTMYDLGALESNSASSAFAINEAGIAVGESSGRAVSFKDGQVLDLNMLVDPAALGDWTLTSATDINEQGWIVGTMSNGQLFLLKPISPVPEPATWLMLIIGAFIAARGKRITSA</sequence>
<dbReference type="RefSeq" id="WP_015830753.1">
    <property type="nucleotide sequence ID" value="NC_012969.1"/>
</dbReference>
<feature type="chain" id="PRO_5002970797" evidence="1">
    <location>
        <begin position="24"/>
        <end position="357"/>
    </location>
</feature>
<dbReference type="Pfam" id="PF11949">
    <property type="entry name" value="DUF3466"/>
    <property type="match status" value="1"/>
</dbReference>
<name>C6X7G4_METGS</name>